<dbReference type="RefSeq" id="WP_222584150.1">
    <property type="nucleotide sequence ID" value="NZ_JAHVHP010000002.1"/>
</dbReference>
<name>A0ABS7N578_9BACT</name>
<dbReference type="Pfam" id="PF07791">
    <property type="entry name" value="Imm11"/>
    <property type="match status" value="1"/>
</dbReference>
<comment type="caution">
    <text evidence="2">The sequence shown here is derived from an EMBL/GenBank/DDBJ whole genome shotgun (WGS) entry which is preliminary data.</text>
</comment>
<dbReference type="InterPro" id="IPR012433">
    <property type="entry name" value="Imm11"/>
</dbReference>
<reference evidence="2 3" key="1">
    <citation type="submission" date="2021-06" db="EMBL/GenBank/DDBJ databases">
        <title>44 bacteria genomes isolated from Dapeng, Shenzhen.</title>
        <authorList>
            <person name="Zheng W."/>
            <person name="Yu S."/>
            <person name="Huang Y."/>
        </authorList>
    </citation>
    <scope>NUCLEOTIDE SEQUENCE [LARGE SCALE GENOMIC DNA]</scope>
    <source>
        <strain evidence="2 3">DP5N14-6</strain>
    </source>
</reference>
<proteinExistence type="predicted"/>
<evidence type="ECO:0000313" key="2">
    <source>
        <dbReference type="EMBL" id="MBY5951491.1"/>
    </source>
</evidence>
<organism evidence="2 3">
    <name type="scientific">Algoriphagus marincola</name>
    <dbReference type="NCBI Taxonomy" id="264027"/>
    <lineage>
        <taxon>Bacteria</taxon>
        <taxon>Pseudomonadati</taxon>
        <taxon>Bacteroidota</taxon>
        <taxon>Cytophagia</taxon>
        <taxon>Cytophagales</taxon>
        <taxon>Cyclobacteriaceae</taxon>
        <taxon>Algoriphagus</taxon>
    </lineage>
</organism>
<evidence type="ECO:0000313" key="3">
    <source>
        <dbReference type="Proteomes" id="UP000766609"/>
    </source>
</evidence>
<feature type="domain" description="Immunity MXAN-0049 protein" evidence="1">
    <location>
        <begin position="72"/>
        <end position="139"/>
    </location>
</feature>
<dbReference type="Proteomes" id="UP000766609">
    <property type="component" value="Unassembled WGS sequence"/>
</dbReference>
<dbReference type="EMBL" id="JAHVHP010000002">
    <property type="protein sequence ID" value="MBY5951491.1"/>
    <property type="molecule type" value="Genomic_DNA"/>
</dbReference>
<sequence length="244" mass="28796">MCYYELVPHVHDIGMGDFIREYHLDGTINEKNYLGNYSDRERIITLPIIPSIEIGRNHTIPDLFKAGGGISPRFVISKRLKELLEKYEANKKIQFFPIKIVQQNSSFKDYFVTNFFGNDDSWIDFEKSEFIEQIITKEGNRFIRLTFKTENIEKRYRNLSEFLERADDLYNNDNKLFAKRVFISSSCSEDVLILDSCVSLNMIISDELKRTIEKQGFFGIEFKPLEISDKEWYGPNGLRKQFYK</sequence>
<keyword evidence="3" id="KW-1185">Reference proteome</keyword>
<protein>
    <recommendedName>
        <fullName evidence="1">Immunity MXAN-0049 protein domain-containing protein</fullName>
    </recommendedName>
</protein>
<accession>A0ABS7N578</accession>
<gene>
    <name evidence="2" type="ORF">KUV23_10935</name>
</gene>
<evidence type="ECO:0000259" key="1">
    <source>
        <dbReference type="Pfam" id="PF07791"/>
    </source>
</evidence>